<dbReference type="InterPro" id="IPR017927">
    <property type="entry name" value="FAD-bd_FR_type"/>
</dbReference>
<keyword evidence="7 17" id="KW-0812">Transmembrane</keyword>
<dbReference type="GO" id="GO:0006879">
    <property type="term" value="P:intracellular iron ion homeostasis"/>
    <property type="evidence" value="ECO:0007669"/>
    <property type="project" value="TreeGrafter"/>
</dbReference>
<keyword evidence="6" id="KW-0285">Flavoprotein</keyword>
<dbReference type="InterPro" id="IPR013130">
    <property type="entry name" value="Fe3_Rdtase_TM_dom"/>
</dbReference>
<evidence type="ECO:0000313" key="19">
    <source>
        <dbReference type="EMBL" id="AOW06789.1"/>
    </source>
</evidence>
<evidence type="ECO:0000256" key="5">
    <source>
        <dbReference type="ARBA" id="ARBA00022475"/>
    </source>
</evidence>
<keyword evidence="14" id="KW-0325">Glycoprotein</keyword>
<keyword evidence="13 17" id="KW-0472">Membrane</keyword>
<dbReference type="VEuPathDB" id="FungiDB:YALI0_F07040g"/>
<keyword evidence="9" id="KW-0249">Electron transport</keyword>
<dbReference type="Pfam" id="PF01794">
    <property type="entry name" value="Ferric_reduct"/>
    <property type="match status" value="1"/>
</dbReference>
<comment type="similarity">
    <text evidence="2">Belongs to the ferric reductase (FRE) family.</text>
</comment>
<dbReference type="OMA" id="HRNTIPE"/>
<dbReference type="GO" id="GO:0015677">
    <property type="term" value="P:copper ion import"/>
    <property type="evidence" value="ECO:0007669"/>
    <property type="project" value="TreeGrafter"/>
</dbReference>
<evidence type="ECO:0000256" key="15">
    <source>
        <dbReference type="ARBA" id="ARBA00048483"/>
    </source>
</evidence>
<keyword evidence="8" id="KW-0274">FAD</keyword>
<feature type="transmembrane region" description="Helical" evidence="17">
    <location>
        <begin position="244"/>
        <end position="267"/>
    </location>
</feature>
<dbReference type="GO" id="GO:0006826">
    <property type="term" value="P:iron ion transport"/>
    <property type="evidence" value="ECO:0007669"/>
    <property type="project" value="TreeGrafter"/>
</dbReference>
<keyword evidence="11" id="KW-0560">Oxidoreductase</keyword>
<feature type="region of interest" description="Disordered" evidence="16">
    <location>
        <begin position="668"/>
        <end position="706"/>
    </location>
</feature>
<sequence>MTAAGVHELEPTDYRHMLIFLLLLTTAWARPLLTDRGYRWQEACTEALAYVPFESSNPRDISILGTRCHYQPALGSVLLCVHRNTIPEELDWSYRSLIENCEDKGYFLTQTDLFYAWMNASEFEDTAYELPTGPTSGPLVHRPVSVPNDTFATYYHVIDEAIYYTNFASYYSYGLGFFWAVVFFFGVVSNFIAKNAHNVTARFFAGKKTNMVRRHFFMSALGSLKHNVPLSIRRMGIMAVPTRAQFVVTFIYVFAEILYIFIGLAIAPRGLPLKDLQANWVKSIANRSGGMAVTQVPWIFLFAGRNNILMWMTGWGFDTFNVFHRWIARMCVLHSLIHTIAYAMSAHKYNFLEAGLHLPYFKWGIAATVCCVALCVQAFYYFRHWKYEVFLALHIVLALFFLIGVWIHIDMFHWCEYVYAAGAVWVFDRFMRLFRIWWSGVCVVGDFQIADEKQKIMRITIDYSRMWEVYPGAHLYLYVLNSKRVWENHPFTVYQSPQATRDGRLSLMVRAKEGKTKELYNSILDSKMNTVQYNCLVEGPYGNSHPVHKYDTCIIMAGGIGVTAAYAYAVSCLNQERVMGRQKIVFVWVLPTDEALQWFKPELDFLQQFGNVEVQLYFTSKKYRVENEMEKMVFDTPEKNVGSPPPVPKKDSVFVNIMPVSPFERELIPPRNSSLPKHPKLMRSSSRSNTSPAAFGQDQHFRTGSSDTLLNPAKGYFDSLPDRKSTILDYYTEESSPRVRTMDTIYGRRPDMNALLSKHFEECRGTCSVTICAAPAMNDDVRNAVTNNMDKCKGRVDYFEESFSW</sequence>
<dbReference type="EMBL" id="CP017558">
    <property type="protein sequence ID" value="AOW06789.1"/>
    <property type="molecule type" value="Genomic_DNA"/>
</dbReference>
<dbReference type="SFLD" id="SFLDG01168">
    <property type="entry name" value="Ferric_reductase_subgroup_(FRE"/>
    <property type="match status" value="1"/>
</dbReference>
<evidence type="ECO:0000259" key="18">
    <source>
        <dbReference type="PROSITE" id="PS51384"/>
    </source>
</evidence>
<protein>
    <recommendedName>
        <fullName evidence="3">ferric-chelate reductase (NADPH)</fullName>
        <ecNumber evidence="3">1.16.1.9</ecNumber>
    </recommendedName>
</protein>
<evidence type="ECO:0000256" key="14">
    <source>
        <dbReference type="ARBA" id="ARBA00023180"/>
    </source>
</evidence>
<dbReference type="InterPro" id="IPR051410">
    <property type="entry name" value="Ferric/Cupric_Reductase"/>
</dbReference>
<evidence type="ECO:0000256" key="8">
    <source>
        <dbReference type="ARBA" id="ARBA00022827"/>
    </source>
</evidence>
<dbReference type="eggNOG" id="KOG0039">
    <property type="taxonomic scope" value="Eukaryota"/>
</dbReference>
<dbReference type="VEuPathDB" id="FungiDB:YALI1_F10296g"/>
<keyword evidence="12" id="KW-0406">Ion transport</keyword>
<feature type="transmembrane region" description="Helical" evidence="17">
    <location>
        <begin position="363"/>
        <end position="382"/>
    </location>
</feature>
<keyword evidence="10 17" id="KW-1133">Transmembrane helix</keyword>
<feature type="transmembrane region" description="Helical" evidence="17">
    <location>
        <begin position="170"/>
        <end position="193"/>
    </location>
</feature>
<dbReference type="Pfam" id="PF08022">
    <property type="entry name" value="FAD_binding_8"/>
    <property type="match status" value="1"/>
</dbReference>
<evidence type="ECO:0000256" key="3">
    <source>
        <dbReference type="ARBA" id="ARBA00012668"/>
    </source>
</evidence>
<evidence type="ECO:0000313" key="20">
    <source>
        <dbReference type="Proteomes" id="UP000182444"/>
    </source>
</evidence>
<feature type="transmembrane region" description="Helical" evidence="17">
    <location>
        <begin position="326"/>
        <end position="343"/>
    </location>
</feature>
<dbReference type="SFLD" id="SFLDS00052">
    <property type="entry name" value="Ferric_Reductase_Domain"/>
    <property type="match status" value="1"/>
</dbReference>
<dbReference type="GO" id="GO:0005886">
    <property type="term" value="C:plasma membrane"/>
    <property type="evidence" value="ECO:0007669"/>
    <property type="project" value="UniProtKB-SubCell"/>
</dbReference>
<dbReference type="GO" id="GO:0052851">
    <property type="term" value="F:ferric-chelate reductase (NADPH) activity"/>
    <property type="evidence" value="ECO:0007669"/>
    <property type="project" value="UniProtKB-EC"/>
</dbReference>
<dbReference type="InterPro" id="IPR013112">
    <property type="entry name" value="FAD-bd_8"/>
</dbReference>
<dbReference type="InterPro" id="IPR017938">
    <property type="entry name" value="Riboflavin_synthase-like_b-brl"/>
</dbReference>
<organism evidence="19 20">
    <name type="scientific">Yarrowia lipolytica</name>
    <name type="common">Candida lipolytica</name>
    <dbReference type="NCBI Taxonomy" id="4952"/>
    <lineage>
        <taxon>Eukaryota</taxon>
        <taxon>Fungi</taxon>
        <taxon>Dikarya</taxon>
        <taxon>Ascomycota</taxon>
        <taxon>Saccharomycotina</taxon>
        <taxon>Dipodascomycetes</taxon>
        <taxon>Dipodascales</taxon>
        <taxon>Dipodascales incertae sedis</taxon>
        <taxon>Yarrowia</taxon>
    </lineage>
</organism>
<comment type="catalytic activity">
    <reaction evidence="15">
        <text>2 a Fe(II)-siderophore + NADP(+) + H(+) = 2 a Fe(III)-siderophore + NADPH</text>
        <dbReference type="Rhea" id="RHEA:28795"/>
        <dbReference type="Rhea" id="RHEA-COMP:11342"/>
        <dbReference type="Rhea" id="RHEA-COMP:11344"/>
        <dbReference type="ChEBI" id="CHEBI:15378"/>
        <dbReference type="ChEBI" id="CHEBI:29033"/>
        <dbReference type="ChEBI" id="CHEBI:29034"/>
        <dbReference type="ChEBI" id="CHEBI:57783"/>
        <dbReference type="ChEBI" id="CHEBI:58349"/>
        <dbReference type="EC" id="1.16.1.9"/>
    </reaction>
</comment>
<keyword evidence="4" id="KW-0813">Transport</keyword>
<evidence type="ECO:0000256" key="6">
    <source>
        <dbReference type="ARBA" id="ARBA00022630"/>
    </source>
</evidence>
<evidence type="ECO:0000256" key="10">
    <source>
        <dbReference type="ARBA" id="ARBA00022989"/>
    </source>
</evidence>
<reference evidence="19 20" key="1">
    <citation type="journal article" date="2016" name="PLoS ONE">
        <title>Sequence Assembly of Yarrowia lipolytica Strain W29/CLIB89 Shows Transposable Element Diversity.</title>
        <authorList>
            <person name="Magnan C."/>
            <person name="Yu J."/>
            <person name="Chang I."/>
            <person name="Jahn E."/>
            <person name="Kanomata Y."/>
            <person name="Wu J."/>
            <person name="Zeller M."/>
            <person name="Oakes M."/>
            <person name="Baldi P."/>
            <person name="Sandmeyer S."/>
        </authorList>
    </citation>
    <scope>NUCLEOTIDE SEQUENCE [LARGE SCALE GENOMIC DNA]</scope>
    <source>
        <strain evidence="20">CLIB89(W29)</strain>
    </source>
</reference>
<dbReference type="InterPro" id="IPR013121">
    <property type="entry name" value="Fe_red_NAD-bd_6"/>
</dbReference>
<dbReference type="CDD" id="cd06186">
    <property type="entry name" value="NOX_Duox_like_FAD_NADP"/>
    <property type="match status" value="1"/>
</dbReference>
<comment type="subcellular location">
    <subcellularLocation>
        <location evidence="1">Cell membrane</location>
        <topology evidence="1">Multi-pass membrane protein</topology>
    </subcellularLocation>
</comment>
<dbReference type="PROSITE" id="PS51384">
    <property type="entry name" value="FAD_FR"/>
    <property type="match status" value="1"/>
</dbReference>
<gene>
    <name evidence="19" type="ORF">YALI1_F10296g</name>
</gene>
<dbReference type="SUPFAM" id="SSF52343">
    <property type="entry name" value="Ferredoxin reductase-like, C-terminal NADP-linked domain"/>
    <property type="match status" value="1"/>
</dbReference>
<keyword evidence="5" id="KW-1003">Cell membrane</keyword>
<feature type="transmembrane region" description="Helical" evidence="17">
    <location>
        <begin position="389"/>
        <end position="409"/>
    </location>
</feature>
<dbReference type="Pfam" id="PF08030">
    <property type="entry name" value="NAD_binding_6"/>
    <property type="match status" value="1"/>
</dbReference>
<evidence type="ECO:0000256" key="9">
    <source>
        <dbReference type="ARBA" id="ARBA00022982"/>
    </source>
</evidence>
<evidence type="ECO:0000256" key="7">
    <source>
        <dbReference type="ARBA" id="ARBA00022692"/>
    </source>
</evidence>
<name>A0A1D8NMC3_YARLL</name>
<proteinExistence type="inferred from homology"/>
<accession>A0A1D8NMC3</accession>
<evidence type="ECO:0000256" key="13">
    <source>
        <dbReference type="ARBA" id="ARBA00023136"/>
    </source>
</evidence>
<dbReference type="Gene3D" id="3.40.50.80">
    <property type="entry name" value="Nucleotide-binding domain of ferredoxin-NADP reductase (FNR) module"/>
    <property type="match status" value="1"/>
</dbReference>
<dbReference type="SUPFAM" id="SSF63380">
    <property type="entry name" value="Riboflavin synthase domain-like"/>
    <property type="match status" value="1"/>
</dbReference>
<feature type="domain" description="FAD-binding FR-type" evidence="18">
    <location>
        <begin position="436"/>
        <end position="547"/>
    </location>
</feature>
<evidence type="ECO:0000256" key="1">
    <source>
        <dbReference type="ARBA" id="ARBA00004651"/>
    </source>
</evidence>
<feature type="compositionally biased region" description="Polar residues" evidence="16">
    <location>
        <begin position="683"/>
        <end position="692"/>
    </location>
</feature>
<dbReference type="Proteomes" id="UP000182444">
    <property type="component" value="Chromosome 1F"/>
</dbReference>
<evidence type="ECO:0000256" key="4">
    <source>
        <dbReference type="ARBA" id="ARBA00022448"/>
    </source>
</evidence>
<dbReference type="KEGG" id="yli:2908461"/>
<evidence type="ECO:0000256" key="12">
    <source>
        <dbReference type="ARBA" id="ARBA00023065"/>
    </source>
</evidence>
<dbReference type="GeneID" id="2908461"/>
<dbReference type="PANTHER" id="PTHR32361:SF9">
    <property type="entry name" value="FERRIC REDUCTASE TRANSMEMBRANE COMPONENT 3-RELATED"/>
    <property type="match status" value="1"/>
</dbReference>
<evidence type="ECO:0000256" key="16">
    <source>
        <dbReference type="SAM" id="MobiDB-lite"/>
    </source>
</evidence>
<dbReference type="RefSeq" id="XP_505104.3">
    <property type="nucleotide sequence ID" value="XM_505104.3"/>
</dbReference>
<dbReference type="EC" id="1.16.1.9" evidence="3"/>
<evidence type="ECO:0000256" key="17">
    <source>
        <dbReference type="SAM" id="Phobius"/>
    </source>
</evidence>
<dbReference type="AlphaFoldDB" id="A0A1D8NMC3"/>
<dbReference type="PANTHER" id="PTHR32361">
    <property type="entry name" value="FERRIC/CUPRIC REDUCTASE TRANSMEMBRANE COMPONENT"/>
    <property type="match status" value="1"/>
</dbReference>
<evidence type="ECO:0000256" key="11">
    <source>
        <dbReference type="ARBA" id="ARBA00023002"/>
    </source>
</evidence>
<evidence type="ECO:0000256" key="2">
    <source>
        <dbReference type="ARBA" id="ARBA00006278"/>
    </source>
</evidence>
<dbReference type="InterPro" id="IPR039261">
    <property type="entry name" value="FNR_nucleotide-bd"/>
</dbReference>